<keyword evidence="2" id="KW-0812">Transmembrane</keyword>
<evidence type="ECO:0000259" key="4">
    <source>
        <dbReference type="Pfam" id="PF07686"/>
    </source>
</evidence>
<dbReference type="InterPro" id="IPR036179">
    <property type="entry name" value="Ig-like_dom_sf"/>
</dbReference>
<reference evidence="5" key="3">
    <citation type="submission" date="2025-08" db="UniProtKB">
        <authorList>
            <consortium name="Ensembl"/>
        </authorList>
    </citation>
    <scope>IDENTIFICATION</scope>
    <source>
        <strain evidence="5">JP 163 A</strain>
    </source>
</reference>
<dbReference type="Ensembl" id="ENSXMAT00000034146.1">
    <property type="protein sequence ID" value="ENSXMAP00000036642.1"/>
    <property type="gene ID" value="ENSXMAG00000029431.1"/>
</dbReference>
<comment type="subcellular location">
    <subcellularLocation>
        <location evidence="1">Membrane</location>
    </subcellularLocation>
</comment>
<dbReference type="InterPro" id="IPR013106">
    <property type="entry name" value="Ig_V-set"/>
</dbReference>
<keyword evidence="6" id="KW-1185">Reference proteome</keyword>
<dbReference type="GeneTree" id="ENSGT01150000287011"/>
<evidence type="ECO:0000313" key="6">
    <source>
        <dbReference type="Proteomes" id="UP000002852"/>
    </source>
</evidence>
<evidence type="ECO:0000256" key="2">
    <source>
        <dbReference type="ARBA" id="ARBA00022692"/>
    </source>
</evidence>
<keyword evidence="3" id="KW-0472">Membrane</keyword>
<dbReference type="STRING" id="8083.ENSXMAP00000036642"/>
<name>A0A3B5R099_XIPMA</name>
<dbReference type="Gene3D" id="2.60.40.10">
    <property type="entry name" value="Immunoglobulins"/>
    <property type="match status" value="1"/>
</dbReference>
<dbReference type="OMA" id="CCINSTH"/>
<dbReference type="Proteomes" id="UP000002852">
    <property type="component" value="Unassembled WGS sequence"/>
</dbReference>
<dbReference type="SUPFAM" id="SSF48726">
    <property type="entry name" value="Immunoglobulin"/>
    <property type="match status" value="1"/>
</dbReference>
<reference evidence="6" key="2">
    <citation type="journal article" date="2013" name="Nat. Genet.">
        <title>The genome of the platyfish, Xiphophorus maculatus, provides insights into evolutionary adaptation and several complex traits.</title>
        <authorList>
            <person name="Schartl M."/>
            <person name="Walter R.B."/>
            <person name="Shen Y."/>
            <person name="Garcia T."/>
            <person name="Catchen J."/>
            <person name="Amores A."/>
            <person name="Braasch I."/>
            <person name="Chalopin D."/>
            <person name="Volff J.N."/>
            <person name="Lesch K.P."/>
            <person name="Bisazza A."/>
            <person name="Minx P."/>
            <person name="Hillier L."/>
            <person name="Wilson R.K."/>
            <person name="Fuerstenberg S."/>
            <person name="Boore J."/>
            <person name="Searle S."/>
            <person name="Postlethwait J.H."/>
            <person name="Warren W.C."/>
        </authorList>
    </citation>
    <scope>NUCLEOTIDE SEQUENCE [LARGE SCALE GENOMIC DNA]</scope>
    <source>
        <strain evidence="6">JP 163 A</strain>
    </source>
</reference>
<organism evidence="5 6">
    <name type="scientific">Xiphophorus maculatus</name>
    <name type="common">Southern platyfish</name>
    <name type="synonym">Platypoecilus maculatus</name>
    <dbReference type="NCBI Taxonomy" id="8083"/>
    <lineage>
        <taxon>Eukaryota</taxon>
        <taxon>Metazoa</taxon>
        <taxon>Chordata</taxon>
        <taxon>Craniata</taxon>
        <taxon>Vertebrata</taxon>
        <taxon>Euteleostomi</taxon>
        <taxon>Actinopterygii</taxon>
        <taxon>Neopterygii</taxon>
        <taxon>Teleostei</taxon>
        <taxon>Neoteleostei</taxon>
        <taxon>Acanthomorphata</taxon>
        <taxon>Ovalentaria</taxon>
        <taxon>Atherinomorphae</taxon>
        <taxon>Cyprinodontiformes</taxon>
        <taxon>Poeciliidae</taxon>
        <taxon>Poeciliinae</taxon>
        <taxon>Xiphophorus</taxon>
    </lineage>
</organism>
<evidence type="ECO:0000256" key="3">
    <source>
        <dbReference type="ARBA" id="ARBA00023136"/>
    </source>
</evidence>
<dbReference type="GO" id="GO:0005886">
    <property type="term" value="C:plasma membrane"/>
    <property type="evidence" value="ECO:0007669"/>
    <property type="project" value="TreeGrafter"/>
</dbReference>
<dbReference type="PANTHER" id="PTHR11860:SF118">
    <property type="entry name" value="CMRF35-LIKE MOLECULE 3-RELATED"/>
    <property type="match status" value="1"/>
</dbReference>
<dbReference type="InterPro" id="IPR013783">
    <property type="entry name" value="Ig-like_fold"/>
</dbReference>
<evidence type="ECO:0000256" key="1">
    <source>
        <dbReference type="ARBA" id="ARBA00004370"/>
    </source>
</evidence>
<evidence type="ECO:0000313" key="5">
    <source>
        <dbReference type="Ensembl" id="ENSXMAP00000036642.1"/>
    </source>
</evidence>
<dbReference type="Pfam" id="PF07686">
    <property type="entry name" value="V-set"/>
    <property type="match status" value="1"/>
</dbReference>
<protein>
    <recommendedName>
        <fullName evidence="4">Immunoglobulin V-set domain-containing protein</fullName>
    </recommendedName>
</protein>
<dbReference type="InParanoid" id="A0A3B5R099"/>
<proteinExistence type="predicted"/>
<accession>A0A3B5R099</accession>
<dbReference type="AlphaFoldDB" id="A0A3B5R099"/>
<reference evidence="5" key="4">
    <citation type="submission" date="2025-09" db="UniProtKB">
        <authorList>
            <consortium name="Ensembl"/>
        </authorList>
    </citation>
    <scope>IDENTIFICATION</scope>
    <source>
        <strain evidence="5">JP 163 A</strain>
    </source>
</reference>
<reference evidence="6" key="1">
    <citation type="submission" date="2012-01" db="EMBL/GenBank/DDBJ databases">
        <authorList>
            <person name="Walter R."/>
            <person name="Schartl M."/>
            <person name="Warren W."/>
        </authorList>
    </citation>
    <scope>NUCLEOTIDE SEQUENCE [LARGE SCALE GENOMIC DNA]</scope>
    <source>
        <strain evidence="6">JP 163 A</strain>
    </source>
</reference>
<feature type="domain" description="Immunoglobulin V-set" evidence="4">
    <location>
        <begin position="25"/>
        <end position="118"/>
    </location>
</feature>
<dbReference type="PANTHER" id="PTHR11860">
    <property type="entry name" value="POLYMERIC-IMMUNOGLOBULIN RECEPTOR"/>
    <property type="match status" value="1"/>
</dbReference>
<dbReference type="InterPro" id="IPR050671">
    <property type="entry name" value="CD300_family_receptors"/>
</dbReference>
<sequence>DSTPLSRAASRHPKHNKGGRRVIHVSGYEGKTVTVPCPYYAGFESYEKYLCRSDCRQDADVLVKSTEATKGRYSTSDDRRKLIFMTTISNLSSKDEGRYWCGVTKVGFDKYPSEVSLKIELCCINSTHYCNCTPTVQSLYSQIKHMRKLY</sequence>
<dbReference type="GO" id="GO:0004888">
    <property type="term" value="F:transmembrane signaling receptor activity"/>
    <property type="evidence" value="ECO:0007669"/>
    <property type="project" value="TreeGrafter"/>
</dbReference>